<evidence type="ECO:0000313" key="2">
    <source>
        <dbReference type="EMBL" id="TRA83971.1"/>
    </source>
</evidence>
<dbReference type="Proteomes" id="UP001151018">
    <property type="component" value="Unassembled WGS sequence"/>
</dbReference>
<accession>A0A9X3R1B6</accession>
<dbReference type="Proteomes" id="UP000319481">
    <property type="component" value="Unassembled WGS sequence"/>
</dbReference>
<dbReference type="EMBL" id="SGNZ01000017">
    <property type="protein sequence ID" value="TRA83971.1"/>
    <property type="molecule type" value="Genomic_DNA"/>
</dbReference>
<reference evidence="2 3" key="1">
    <citation type="journal article" date="2019" name="Appl. Microbiol. Biotechnol.">
        <title>Differential efficiency of wild type rhizogenic strains for rol gene transformation of plants.</title>
        <authorList>
            <person name="Desmet S."/>
            <person name="De Keyser E."/>
            <person name="Van Vaerenbergh J."/>
            <person name="Baeyen S."/>
            <person name="Van Huylenbroeck J."/>
            <person name="Geelen D."/>
            <person name="Dhooghe E."/>
        </authorList>
    </citation>
    <scope>NUCLEOTIDE SEQUENCE [LARGE SCALE GENOMIC DNA]</scope>
    <source>
        <strain evidence="2 3">GBBC3283</strain>
    </source>
</reference>
<evidence type="ECO:0000313" key="1">
    <source>
        <dbReference type="EMBL" id="MCZ7940132.1"/>
    </source>
</evidence>
<dbReference type="EMBL" id="JAPZLR010000018">
    <property type="protein sequence ID" value="MCZ7940132.1"/>
    <property type="molecule type" value="Genomic_DNA"/>
</dbReference>
<evidence type="ECO:0000313" key="3">
    <source>
        <dbReference type="Proteomes" id="UP000319481"/>
    </source>
</evidence>
<dbReference type="AlphaFoldDB" id="A0A9X3R1B6"/>
<name>A0A9X3R1B6_9HYPH</name>
<gene>
    <name evidence="2" type="ORF">EXN23_23340</name>
    <name evidence="1" type="ORF">O9X88_21545</name>
</gene>
<sequence length="84" mass="9492">MPLISVNDMLDAQRVYLGKNAVLRPGFLSFPRQEPAIVNEDGIAAASADTTNSDAPYPTNIVRRNGLVLMRQPHHYRHLVKWHE</sequence>
<organism evidence="1 4">
    <name type="scientific">Agrobacterium salinitolerans</name>
    <dbReference type="NCBI Taxonomy" id="1183413"/>
    <lineage>
        <taxon>Bacteria</taxon>
        <taxon>Pseudomonadati</taxon>
        <taxon>Pseudomonadota</taxon>
        <taxon>Alphaproteobacteria</taxon>
        <taxon>Hyphomicrobiales</taxon>
        <taxon>Rhizobiaceae</taxon>
        <taxon>Rhizobium/Agrobacterium group</taxon>
        <taxon>Agrobacterium</taxon>
    </lineage>
</organism>
<evidence type="ECO:0000313" key="4">
    <source>
        <dbReference type="Proteomes" id="UP001151018"/>
    </source>
</evidence>
<reference evidence="2" key="2">
    <citation type="submission" date="2019-02" db="EMBL/GenBank/DDBJ databases">
        <authorList>
            <person name="Baeyen S."/>
        </authorList>
    </citation>
    <scope>NUCLEOTIDE SEQUENCE</scope>
    <source>
        <strain evidence="2">GBBC3283</strain>
    </source>
</reference>
<protein>
    <submittedName>
        <fullName evidence="1">Uncharacterized protein</fullName>
    </submittedName>
</protein>
<keyword evidence="3" id="KW-1185">Reference proteome</keyword>
<comment type="caution">
    <text evidence="1">The sequence shown here is derived from an EMBL/GenBank/DDBJ whole genome shotgun (WGS) entry which is preliminary data.</text>
</comment>
<proteinExistence type="predicted"/>
<dbReference type="RefSeq" id="WP_142914096.1">
    <property type="nucleotide sequence ID" value="NZ_JAPZLP010000014.1"/>
</dbReference>
<reference evidence="1" key="3">
    <citation type="submission" date="2022-12" db="EMBL/GenBank/DDBJ databases">
        <title>Draft genome sequences of 22 rhizogenic Agrobacterium biovar 1 strains, the causative agent of hairy root disease.</title>
        <authorList>
            <person name="Kim N."/>
            <person name="Vargas P."/>
            <person name="Rediers H."/>
        </authorList>
    </citation>
    <scope>NUCLEOTIDE SEQUENCE</scope>
    <source>
        <strain evidence="1">ST15.13.006</strain>
    </source>
</reference>